<protein>
    <submittedName>
        <fullName evidence="4">Uncharacterized protein</fullName>
    </submittedName>
</protein>
<name>A0A816GL79_9BILA</name>
<dbReference type="SUPFAM" id="SSF63829">
    <property type="entry name" value="Calcium-dependent phosphotriesterase"/>
    <property type="match status" value="1"/>
</dbReference>
<dbReference type="Proteomes" id="UP000663877">
    <property type="component" value="Unassembled WGS sequence"/>
</dbReference>
<dbReference type="InterPro" id="IPR050952">
    <property type="entry name" value="TRIM-NHL_E3_ligases"/>
</dbReference>
<dbReference type="Pfam" id="PF01436">
    <property type="entry name" value="NHL"/>
    <property type="match status" value="2"/>
</dbReference>
<keyword evidence="1" id="KW-0677">Repeat</keyword>
<evidence type="ECO:0000313" key="3">
    <source>
        <dbReference type="EMBL" id="CAF1587085.1"/>
    </source>
</evidence>
<evidence type="ECO:0000313" key="4">
    <source>
        <dbReference type="EMBL" id="CAF1676746.1"/>
    </source>
</evidence>
<dbReference type="PANTHER" id="PTHR24104">
    <property type="entry name" value="E3 UBIQUITIN-PROTEIN LIGASE NHLRC1-RELATED"/>
    <property type="match status" value="1"/>
</dbReference>
<dbReference type="Gene3D" id="2.120.10.30">
    <property type="entry name" value="TolB, C-terminal domain"/>
    <property type="match status" value="1"/>
</dbReference>
<evidence type="ECO:0000256" key="2">
    <source>
        <dbReference type="PROSITE-ProRule" id="PRU00504"/>
    </source>
</evidence>
<dbReference type="EMBL" id="CAJNOI010007279">
    <property type="protein sequence ID" value="CAF1587085.1"/>
    <property type="molecule type" value="Genomic_DNA"/>
</dbReference>
<feature type="non-terminal residue" evidence="4">
    <location>
        <position position="1"/>
    </location>
</feature>
<comment type="caution">
    <text evidence="4">The sequence shown here is derived from an EMBL/GenBank/DDBJ whole genome shotgun (WGS) entry which is preliminary data.</text>
</comment>
<keyword evidence="5" id="KW-1185">Reference proteome</keyword>
<dbReference type="InterPro" id="IPR011042">
    <property type="entry name" value="6-blade_b-propeller_TolB-like"/>
</dbReference>
<gene>
    <name evidence="3" type="ORF">BJG266_LOCUS49267</name>
    <name evidence="4" type="ORF">QVE165_LOCUS66346</name>
</gene>
<reference evidence="4" key="1">
    <citation type="submission" date="2021-02" db="EMBL/GenBank/DDBJ databases">
        <authorList>
            <person name="Nowell W R."/>
        </authorList>
    </citation>
    <scope>NUCLEOTIDE SEQUENCE</scope>
</reference>
<evidence type="ECO:0000313" key="5">
    <source>
        <dbReference type="Proteomes" id="UP000663832"/>
    </source>
</evidence>
<sequence>EGTIVAGGNGFGENLNQLSSPKGVIVDYLGDIYVVDCWNHRVMRWCEGKEEGEVVVGGNGKGSQSNQLNYPIGLSIDDEGNLYVADYYNHLIAKFEII</sequence>
<organism evidence="4 5">
    <name type="scientific">Adineta steineri</name>
    <dbReference type="NCBI Taxonomy" id="433720"/>
    <lineage>
        <taxon>Eukaryota</taxon>
        <taxon>Metazoa</taxon>
        <taxon>Spiralia</taxon>
        <taxon>Gnathifera</taxon>
        <taxon>Rotifera</taxon>
        <taxon>Eurotatoria</taxon>
        <taxon>Bdelloidea</taxon>
        <taxon>Adinetida</taxon>
        <taxon>Adinetidae</taxon>
        <taxon>Adineta</taxon>
    </lineage>
</organism>
<evidence type="ECO:0000256" key="1">
    <source>
        <dbReference type="ARBA" id="ARBA00022737"/>
    </source>
</evidence>
<accession>A0A816GL79</accession>
<dbReference type="PROSITE" id="PS51125">
    <property type="entry name" value="NHL"/>
    <property type="match status" value="1"/>
</dbReference>
<dbReference type="InterPro" id="IPR001258">
    <property type="entry name" value="NHL_repeat"/>
</dbReference>
<proteinExistence type="predicted"/>
<dbReference type="AlphaFoldDB" id="A0A816GL79"/>
<dbReference type="Proteomes" id="UP000663832">
    <property type="component" value="Unassembled WGS sequence"/>
</dbReference>
<dbReference type="OrthoDB" id="10044233at2759"/>
<dbReference type="PANTHER" id="PTHR24104:SF25">
    <property type="entry name" value="PROTEIN LIN-41"/>
    <property type="match status" value="1"/>
</dbReference>
<dbReference type="EMBL" id="CAJNOM010007711">
    <property type="protein sequence ID" value="CAF1676746.1"/>
    <property type="molecule type" value="Genomic_DNA"/>
</dbReference>
<dbReference type="GO" id="GO:0008270">
    <property type="term" value="F:zinc ion binding"/>
    <property type="evidence" value="ECO:0007669"/>
    <property type="project" value="UniProtKB-KW"/>
</dbReference>
<feature type="repeat" description="NHL" evidence="2">
    <location>
        <begin position="11"/>
        <end position="42"/>
    </location>
</feature>